<keyword evidence="5" id="KW-1133">Transmembrane helix</keyword>
<dbReference type="InterPro" id="IPR004089">
    <property type="entry name" value="MCPsignal_dom"/>
</dbReference>
<reference evidence="8 9" key="1">
    <citation type="submission" date="2024-04" db="EMBL/GenBank/DDBJ databases">
        <title>Novel species of the genus Ideonella isolated from streams.</title>
        <authorList>
            <person name="Lu H."/>
        </authorList>
    </citation>
    <scope>NUCLEOTIDE SEQUENCE [LARGE SCALE GENOMIC DNA]</scope>
    <source>
        <strain evidence="8 9">BYS139W</strain>
    </source>
</reference>
<evidence type="ECO:0000256" key="1">
    <source>
        <dbReference type="ARBA" id="ARBA00022481"/>
    </source>
</evidence>
<evidence type="ECO:0000259" key="6">
    <source>
        <dbReference type="PROSITE" id="PS50111"/>
    </source>
</evidence>
<sequence length="518" mass="54676">MNGLNHWKIGARLGAGFGLVLTLLLAMVVAASVYLGLIGDASRQLSSTDMVKAEAAETVDIYTRANARRTMEMFFVTDEPERQRIQGFMDGNKQKITDALAVLDRLVVLDEGKAILARIKPLRADYVASFTKTLGLLQAGDRSGAEAHLRSATLPALDRLQAEVSHMGHFQAELATTRSRQISQDASTARTTLWIVGALALLSGTLAAWWLTRSITTPIEQAVQIARTVAQGDLTASVPVVTRSAGDETGQLLQALHEMTGNLVQIVGQVRQSSESIATGSSQIAMGNADLSQRTESQASSLEETAASMEQLTHTVRSNTETAQEASRLALSASDSVAEGSQAVDSAVQTMDAIADASRRIAEITGVIDGIAFQTNILALNAAVEAARAGEQGRGFAVVATEVRTLAQRSADAAREIKSLIATSTQRVETGSRQVQDAGRTMGQIVTQVKKVASLVADISQASTQQSAGIGQVGEAVSLLDQVTQQNAALVEEGAAAAESLKNQAENLASVVRAFRLA</sequence>
<dbReference type="CDD" id="cd11386">
    <property type="entry name" value="MCP_signal"/>
    <property type="match status" value="1"/>
</dbReference>
<gene>
    <name evidence="8" type="ORF">AACH11_06460</name>
</gene>
<dbReference type="SMART" id="SM00283">
    <property type="entry name" value="MA"/>
    <property type="match status" value="1"/>
</dbReference>
<dbReference type="InterPro" id="IPR047347">
    <property type="entry name" value="YvaQ-like_sensor"/>
</dbReference>
<evidence type="ECO:0000259" key="7">
    <source>
        <dbReference type="PROSITE" id="PS50885"/>
    </source>
</evidence>
<organism evidence="8 9">
    <name type="scientific">Pseudaquabacterium rugosum</name>
    <dbReference type="NCBI Taxonomy" id="2984194"/>
    <lineage>
        <taxon>Bacteria</taxon>
        <taxon>Pseudomonadati</taxon>
        <taxon>Pseudomonadota</taxon>
        <taxon>Betaproteobacteria</taxon>
        <taxon>Burkholderiales</taxon>
        <taxon>Sphaerotilaceae</taxon>
        <taxon>Pseudaquabacterium</taxon>
    </lineage>
</organism>
<dbReference type="PANTHER" id="PTHR43531:SF14">
    <property type="entry name" value="METHYL-ACCEPTING CHEMOTAXIS PROTEIN I-RELATED"/>
    <property type="match status" value="1"/>
</dbReference>
<dbReference type="Pfam" id="PF12729">
    <property type="entry name" value="4HB_MCP_1"/>
    <property type="match status" value="1"/>
</dbReference>
<dbReference type="InterPro" id="IPR003660">
    <property type="entry name" value="HAMP_dom"/>
</dbReference>
<evidence type="ECO:0000256" key="4">
    <source>
        <dbReference type="SAM" id="MobiDB-lite"/>
    </source>
</evidence>
<dbReference type="PROSITE" id="PS50111">
    <property type="entry name" value="CHEMOTAXIS_TRANSDUC_2"/>
    <property type="match status" value="1"/>
</dbReference>
<evidence type="ECO:0000313" key="9">
    <source>
        <dbReference type="Proteomes" id="UP001368500"/>
    </source>
</evidence>
<dbReference type="RefSeq" id="WP_341373383.1">
    <property type="nucleotide sequence ID" value="NZ_JBBUTF010000005.1"/>
</dbReference>
<accession>A0ABU9B6T6</accession>
<dbReference type="SMART" id="SM00304">
    <property type="entry name" value="HAMP"/>
    <property type="match status" value="1"/>
</dbReference>
<dbReference type="Gene3D" id="6.10.340.10">
    <property type="match status" value="1"/>
</dbReference>
<proteinExistence type="inferred from homology"/>
<evidence type="ECO:0000256" key="3">
    <source>
        <dbReference type="PROSITE-ProRule" id="PRU00284"/>
    </source>
</evidence>
<comment type="caution">
    <text evidence="8">The sequence shown here is derived from an EMBL/GenBank/DDBJ whole genome shotgun (WGS) entry which is preliminary data.</text>
</comment>
<dbReference type="Pfam" id="PF00015">
    <property type="entry name" value="MCPsignal"/>
    <property type="match status" value="1"/>
</dbReference>
<feature type="transmembrane region" description="Helical" evidence="5">
    <location>
        <begin position="192"/>
        <end position="211"/>
    </location>
</feature>
<comment type="similarity">
    <text evidence="2">Belongs to the methyl-accepting chemotaxis (MCP) protein family.</text>
</comment>
<keyword evidence="3" id="KW-0807">Transducer</keyword>
<evidence type="ECO:0000313" key="8">
    <source>
        <dbReference type="EMBL" id="MEK8025599.1"/>
    </source>
</evidence>
<dbReference type="InterPro" id="IPR024478">
    <property type="entry name" value="HlyB_4HB_MCP"/>
</dbReference>
<dbReference type="InterPro" id="IPR051310">
    <property type="entry name" value="MCP_chemotaxis"/>
</dbReference>
<keyword evidence="1" id="KW-0488">Methylation</keyword>
<feature type="domain" description="Methyl-accepting transducer" evidence="6">
    <location>
        <begin position="273"/>
        <end position="502"/>
    </location>
</feature>
<dbReference type="Proteomes" id="UP001368500">
    <property type="component" value="Unassembled WGS sequence"/>
</dbReference>
<feature type="domain" description="HAMP" evidence="7">
    <location>
        <begin position="213"/>
        <end position="268"/>
    </location>
</feature>
<dbReference type="EMBL" id="JBBUTF010000005">
    <property type="protein sequence ID" value="MEK8025599.1"/>
    <property type="molecule type" value="Genomic_DNA"/>
</dbReference>
<evidence type="ECO:0000256" key="2">
    <source>
        <dbReference type="ARBA" id="ARBA00029447"/>
    </source>
</evidence>
<name>A0ABU9B6T6_9BURK</name>
<keyword evidence="9" id="KW-1185">Reference proteome</keyword>
<protein>
    <submittedName>
        <fullName evidence="8">Methyl-accepting chemotaxis protein</fullName>
    </submittedName>
</protein>
<keyword evidence="5" id="KW-0812">Transmembrane</keyword>
<dbReference type="SUPFAM" id="SSF58104">
    <property type="entry name" value="Methyl-accepting chemotaxis protein (MCP) signaling domain"/>
    <property type="match status" value="1"/>
</dbReference>
<dbReference type="PROSITE" id="PS50885">
    <property type="entry name" value="HAMP"/>
    <property type="match status" value="1"/>
</dbReference>
<dbReference type="PANTHER" id="PTHR43531">
    <property type="entry name" value="PROTEIN ICFG"/>
    <property type="match status" value="1"/>
</dbReference>
<keyword evidence="5" id="KW-0472">Membrane</keyword>
<evidence type="ECO:0000256" key="5">
    <source>
        <dbReference type="SAM" id="Phobius"/>
    </source>
</evidence>
<feature type="region of interest" description="Disordered" evidence="4">
    <location>
        <begin position="278"/>
        <end position="307"/>
    </location>
</feature>
<dbReference type="Pfam" id="PF00672">
    <property type="entry name" value="HAMP"/>
    <property type="match status" value="1"/>
</dbReference>
<feature type="transmembrane region" description="Helical" evidence="5">
    <location>
        <begin position="15"/>
        <end position="37"/>
    </location>
</feature>
<dbReference type="Gene3D" id="1.10.287.950">
    <property type="entry name" value="Methyl-accepting chemotaxis protein"/>
    <property type="match status" value="1"/>
</dbReference>
<dbReference type="CDD" id="cd06225">
    <property type="entry name" value="HAMP"/>
    <property type="match status" value="1"/>
</dbReference>
<dbReference type="CDD" id="cd19411">
    <property type="entry name" value="MCP2201-like_sensor"/>
    <property type="match status" value="1"/>
</dbReference>